<dbReference type="Gene3D" id="3.40.50.850">
    <property type="entry name" value="Isochorismatase-like"/>
    <property type="match status" value="1"/>
</dbReference>
<dbReference type="NCBIfam" id="NF008623">
    <property type="entry name" value="PRK11609.1"/>
    <property type="match status" value="1"/>
</dbReference>
<dbReference type="SUPFAM" id="SSF52499">
    <property type="entry name" value="Isochorismatase-like hydrolases"/>
    <property type="match status" value="1"/>
</dbReference>
<proteinExistence type="inferred from homology"/>
<evidence type="ECO:0000256" key="7">
    <source>
        <dbReference type="ARBA" id="ARBA00043224"/>
    </source>
</evidence>
<evidence type="ECO:0000313" key="11">
    <source>
        <dbReference type="Proteomes" id="UP000321533"/>
    </source>
</evidence>
<dbReference type="Pfam" id="PF00857">
    <property type="entry name" value="Isochorismatase"/>
    <property type="match status" value="1"/>
</dbReference>
<evidence type="ECO:0000256" key="4">
    <source>
        <dbReference type="ARBA" id="ARBA00022801"/>
    </source>
</evidence>
<evidence type="ECO:0000256" key="2">
    <source>
        <dbReference type="ARBA" id="ARBA00022642"/>
    </source>
</evidence>
<dbReference type="InterPro" id="IPR000868">
    <property type="entry name" value="Isochorismatase-like_dom"/>
</dbReference>
<dbReference type="Proteomes" id="UP000321533">
    <property type="component" value="Chromosome"/>
</dbReference>
<sequence length="213" mass="23471">MKALLLVDIQNDFLPGGALEVPAGDKIIPVINELQNYFELVVITQDWHPPDHKSFASSHVGKKPFDVIELNGLQQTLWPDHCVQGTSGASFPVAFNTNKAEAIFRKGTDPEIDSYSGFYDNGHRKSTCLADYLRGKKVKEVYITGLCGDICVFYTAMDSLKEGFETYIIEDGTCPLKKEDFITTMQVFKDKGGMIIQSGSLPAALNIVGAKTQ</sequence>
<comment type="pathway">
    <text evidence="5">Cofactor biosynthesis; nicotinate biosynthesis; nicotinate from nicotinamide: step 1/1.</text>
</comment>
<evidence type="ECO:0000256" key="1">
    <source>
        <dbReference type="ARBA" id="ARBA00006336"/>
    </source>
</evidence>
<dbReference type="KEGG" id="pgin:FRZ67_18455"/>
<organism evidence="10 11">
    <name type="scientific">Panacibacter ginsenosidivorans</name>
    <dbReference type="NCBI Taxonomy" id="1813871"/>
    <lineage>
        <taxon>Bacteria</taxon>
        <taxon>Pseudomonadati</taxon>
        <taxon>Bacteroidota</taxon>
        <taxon>Chitinophagia</taxon>
        <taxon>Chitinophagales</taxon>
        <taxon>Chitinophagaceae</taxon>
        <taxon>Panacibacter</taxon>
    </lineage>
</organism>
<name>A0A5B8VF93_9BACT</name>
<evidence type="ECO:0000259" key="9">
    <source>
        <dbReference type="Pfam" id="PF00857"/>
    </source>
</evidence>
<keyword evidence="2" id="KW-0662">Pyridine nucleotide biosynthesis</keyword>
<dbReference type="GO" id="GO:0008936">
    <property type="term" value="F:nicotinamidase activity"/>
    <property type="evidence" value="ECO:0007669"/>
    <property type="project" value="UniProtKB-EC"/>
</dbReference>
<dbReference type="PANTHER" id="PTHR11080:SF2">
    <property type="entry name" value="LD05707P"/>
    <property type="match status" value="1"/>
</dbReference>
<dbReference type="EMBL" id="CP042435">
    <property type="protein sequence ID" value="QEC69196.1"/>
    <property type="molecule type" value="Genomic_DNA"/>
</dbReference>
<dbReference type="PANTHER" id="PTHR11080">
    <property type="entry name" value="PYRAZINAMIDASE/NICOTINAMIDASE"/>
    <property type="match status" value="1"/>
</dbReference>
<gene>
    <name evidence="10" type="primary">pncA</name>
    <name evidence="10" type="ORF">FRZ67_18455</name>
</gene>
<dbReference type="AlphaFoldDB" id="A0A5B8VF93"/>
<evidence type="ECO:0000256" key="8">
    <source>
        <dbReference type="ARBA" id="ARBA00072277"/>
    </source>
</evidence>
<dbReference type="InterPro" id="IPR036380">
    <property type="entry name" value="Isochorismatase-like_sf"/>
</dbReference>
<dbReference type="GO" id="GO:0046872">
    <property type="term" value="F:metal ion binding"/>
    <property type="evidence" value="ECO:0007669"/>
    <property type="project" value="UniProtKB-KW"/>
</dbReference>
<feature type="domain" description="Isochorismatase-like" evidence="9">
    <location>
        <begin position="3"/>
        <end position="196"/>
    </location>
</feature>
<dbReference type="RefSeq" id="WP_147191999.1">
    <property type="nucleotide sequence ID" value="NZ_CP042435.1"/>
</dbReference>
<comment type="similarity">
    <text evidence="1">Belongs to the isochorismatase family.</text>
</comment>
<dbReference type="CDD" id="cd01011">
    <property type="entry name" value="nicotinamidase"/>
    <property type="match status" value="1"/>
</dbReference>
<keyword evidence="3" id="KW-0479">Metal-binding</keyword>
<evidence type="ECO:0000256" key="5">
    <source>
        <dbReference type="ARBA" id="ARBA00037900"/>
    </source>
</evidence>
<evidence type="ECO:0000313" key="10">
    <source>
        <dbReference type="EMBL" id="QEC69196.1"/>
    </source>
</evidence>
<dbReference type="OrthoDB" id="9791276at2"/>
<keyword evidence="4 10" id="KW-0378">Hydrolase</keyword>
<accession>A0A5B8VF93</accession>
<dbReference type="FunFam" id="3.40.50.850:FF:000006">
    <property type="entry name" value="Bifunctional pyrazinamidase/nicotinamidase"/>
    <property type="match status" value="1"/>
</dbReference>
<evidence type="ECO:0000256" key="6">
    <source>
        <dbReference type="ARBA" id="ARBA00039017"/>
    </source>
</evidence>
<dbReference type="EC" id="3.5.1.19" evidence="6"/>
<reference evidence="10 11" key="1">
    <citation type="journal article" date="2016" name="Int. J. Syst. Evol. Microbiol.">
        <title>Panacibacter ginsenosidivorans gen. nov., sp. nov., with ginsenoside converting activity isolated from soil of a ginseng field.</title>
        <authorList>
            <person name="Siddiqi M.Z."/>
            <person name="Muhammad Shafi S."/>
            <person name="Choi K.D."/>
            <person name="Im W.T."/>
        </authorList>
    </citation>
    <scope>NUCLEOTIDE SEQUENCE [LARGE SCALE GENOMIC DNA]</scope>
    <source>
        <strain evidence="10 11">Gsoil1550</strain>
    </source>
</reference>
<protein>
    <recommendedName>
        <fullName evidence="8">Nicotinamidase</fullName>
        <ecNumber evidence="6">3.5.1.19</ecNumber>
    </recommendedName>
    <alternativeName>
        <fullName evidence="7">Nicotinamide deamidase</fullName>
    </alternativeName>
</protein>
<dbReference type="InterPro" id="IPR052347">
    <property type="entry name" value="Isochorismatase_Nicotinamidase"/>
</dbReference>
<keyword evidence="11" id="KW-1185">Reference proteome</keyword>
<dbReference type="GO" id="GO:0019363">
    <property type="term" value="P:pyridine nucleotide biosynthetic process"/>
    <property type="evidence" value="ECO:0007669"/>
    <property type="project" value="UniProtKB-KW"/>
</dbReference>
<evidence type="ECO:0000256" key="3">
    <source>
        <dbReference type="ARBA" id="ARBA00022723"/>
    </source>
</evidence>